<name>A0ABW3DAH2_9BACL</name>
<proteinExistence type="predicted"/>
<keyword evidence="1" id="KW-0472">Membrane</keyword>
<dbReference type="Proteomes" id="UP001597120">
    <property type="component" value="Unassembled WGS sequence"/>
</dbReference>
<keyword evidence="1" id="KW-0812">Transmembrane</keyword>
<keyword evidence="1" id="KW-1133">Transmembrane helix</keyword>
<evidence type="ECO:0000313" key="3">
    <source>
        <dbReference type="Proteomes" id="UP001597120"/>
    </source>
</evidence>
<gene>
    <name evidence="2" type="ORF">ACFQ03_15210</name>
</gene>
<evidence type="ECO:0000313" key="2">
    <source>
        <dbReference type="EMBL" id="MFD0870503.1"/>
    </source>
</evidence>
<feature type="transmembrane region" description="Helical" evidence="1">
    <location>
        <begin position="137"/>
        <end position="157"/>
    </location>
</feature>
<reference evidence="3" key="1">
    <citation type="journal article" date="2019" name="Int. J. Syst. Evol. Microbiol.">
        <title>The Global Catalogue of Microorganisms (GCM) 10K type strain sequencing project: providing services to taxonomists for standard genome sequencing and annotation.</title>
        <authorList>
            <consortium name="The Broad Institute Genomics Platform"/>
            <consortium name="The Broad Institute Genome Sequencing Center for Infectious Disease"/>
            <person name="Wu L."/>
            <person name="Ma J."/>
        </authorList>
    </citation>
    <scope>NUCLEOTIDE SEQUENCE [LARGE SCALE GENOMIC DNA]</scope>
    <source>
        <strain evidence="3">CCUG 57263</strain>
    </source>
</reference>
<feature type="transmembrane region" description="Helical" evidence="1">
    <location>
        <begin position="80"/>
        <end position="99"/>
    </location>
</feature>
<accession>A0ABW3DAH2</accession>
<protein>
    <submittedName>
        <fullName evidence="2">HAAS domain-containing protein</fullName>
    </submittedName>
</protein>
<organism evidence="2 3">
    <name type="scientific">Paenibacillus residui</name>
    <dbReference type="NCBI Taxonomy" id="629724"/>
    <lineage>
        <taxon>Bacteria</taxon>
        <taxon>Bacillati</taxon>
        <taxon>Bacillota</taxon>
        <taxon>Bacilli</taxon>
        <taxon>Bacillales</taxon>
        <taxon>Paenibacillaceae</taxon>
        <taxon>Paenibacillus</taxon>
    </lineage>
</organism>
<comment type="caution">
    <text evidence="2">The sequence shown here is derived from an EMBL/GenBank/DDBJ whole genome shotgun (WGS) entry which is preliminary data.</text>
</comment>
<dbReference type="EMBL" id="JBHTIU010000048">
    <property type="protein sequence ID" value="MFD0870503.1"/>
    <property type="molecule type" value="Genomic_DNA"/>
</dbReference>
<evidence type="ECO:0000256" key="1">
    <source>
        <dbReference type="SAM" id="Phobius"/>
    </source>
</evidence>
<dbReference type="RefSeq" id="WP_186328264.1">
    <property type="nucleotide sequence ID" value="NZ_JBHTIU010000048.1"/>
</dbReference>
<feature type="transmembrane region" description="Helical" evidence="1">
    <location>
        <begin position="105"/>
        <end position="125"/>
    </location>
</feature>
<dbReference type="Pfam" id="PF22564">
    <property type="entry name" value="HAAS"/>
    <property type="match status" value="1"/>
</dbReference>
<keyword evidence="3" id="KW-1185">Reference proteome</keyword>
<sequence length="178" mass="20432">MSKEDFFRDLEYKLKGLPEQERRQILQVYEDLFRTAAENGKDEREVTAYLGFASDHPPHDHLAVYPHPAIDSSHQGIRPLIASVALGLFNLIIVLPPFLAISALLLAFCIMTFVLLALPLFIWWFPYGDILFIHKLFLTMAVFGLGMLTGIASWYSVKWYFIAVRKYIQINVNLIKGE</sequence>